<dbReference type="InterPro" id="IPR005471">
    <property type="entry name" value="Tscrpt_reg_IclR_N"/>
</dbReference>
<name>A0A4R3VFR9_9BURK</name>
<dbReference type="PROSITE" id="PS51077">
    <property type="entry name" value="HTH_ICLR"/>
    <property type="match status" value="1"/>
</dbReference>
<protein>
    <submittedName>
        <fullName evidence="6">IclR family transcriptional regulator</fullName>
    </submittedName>
</protein>
<keyword evidence="7" id="KW-1185">Reference proteome</keyword>
<reference evidence="6 7" key="1">
    <citation type="submission" date="2019-03" db="EMBL/GenBank/DDBJ databases">
        <title>Genomic Encyclopedia of Type Strains, Phase IV (KMG-IV): sequencing the most valuable type-strain genomes for metagenomic binning, comparative biology and taxonomic classification.</title>
        <authorList>
            <person name="Goeker M."/>
        </authorList>
    </citation>
    <scope>NUCLEOTIDE SEQUENCE [LARGE SCALE GENOMIC DNA]</scope>
    <source>
        <strain evidence="6 7">DSM 100048</strain>
    </source>
</reference>
<feature type="domain" description="IclR-ED" evidence="5">
    <location>
        <begin position="81"/>
        <end position="264"/>
    </location>
</feature>
<evidence type="ECO:0000256" key="2">
    <source>
        <dbReference type="ARBA" id="ARBA00023125"/>
    </source>
</evidence>
<dbReference type="EMBL" id="SMBX01000001">
    <property type="protein sequence ID" value="TCV02863.1"/>
    <property type="molecule type" value="Genomic_DNA"/>
</dbReference>
<evidence type="ECO:0000259" key="4">
    <source>
        <dbReference type="PROSITE" id="PS51077"/>
    </source>
</evidence>
<dbReference type="Gene3D" id="1.10.10.10">
    <property type="entry name" value="Winged helix-like DNA-binding domain superfamily/Winged helix DNA-binding domain"/>
    <property type="match status" value="1"/>
</dbReference>
<evidence type="ECO:0000256" key="1">
    <source>
        <dbReference type="ARBA" id="ARBA00023015"/>
    </source>
</evidence>
<dbReference type="Gene3D" id="3.30.450.40">
    <property type="match status" value="1"/>
</dbReference>
<dbReference type="GO" id="GO:0003677">
    <property type="term" value="F:DNA binding"/>
    <property type="evidence" value="ECO:0007669"/>
    <property type="project" value="UniProtKB-KW"/>
</dbReference>
<feature type="domain" description="HTH iclR-type" evidence="4">
    <location>
        <begin position="18"/>
        <end position="80"/>
    </location>
</feature>
<evidence type="ECO:0000259" key="5">
    <source>
        <dbReference type="PROSITE" id="PS51078"/>
    </source>
</evidence>
<dbReference type="SUPFAM" id="SSF55781">
    <property type="entry name" value="GAF domain-like"/>
    <property type="match status" value="1"/>
</dbReference>
<dbReference type="AlphaFoldDB" id="A0A4R3VFR9"/>
<comment type="caution">
    <text evidence="6">The sequence shown here is derived from an EMBL/GenBank/DDBJ whole genome shotgun (WGS) entry which is preliminary data.</text>
</comment>
<organism evidence="6 7">
    <name type="scientific">Paracandidimonas soli</name>
    <dbReference type="NCBI Taxonomy" id="1917182"/>
    <lineage>
        <taxon>Bacteria</taxon>
        <taxon>Pseudomonadati</taxon>
        <taxon>Pseudomonadota</taxon>
        <taxon>Betaproteobacteria</taxon>
        <taxon>Burkholderiales</taxon>
        <taxon>Alcaligenaceae</taxon>
        <taxon>Paracandidimonas</taxon>
    </lineage>
</organism>
<dbReference type="InterPro" id="IPR036388">
    <property type="entry name" value="WH-like_DNA-bd_sf"/>
</dbReference>
<evidence type="ECO:0000313" key="6">
    <source>
        <dbReference type="EMBL" id="TCV02863.1"/>
    </source>
</evidence>
<dbReference type="OrthoDB" id="13103at2"/>
<dbReference type="PANTHER" id="PTHR30136:SF24">
    <property type="entry name" value="HTH-TYPE TRANSCRIPTIONAL REPRESSOR ALLR"/>
    <property type="match status" value="1"/>
</dbReference>
<evidence type="ECO:0000256" key="3">
    <source>
        <dbReference type="ARBA" id="ARBA00023163"/>
    </source>
</evidence>
<sequence length="266" mass="29395">MIKKKAIASEDAAVSTSRKTVDKAMQLLHAFSNDEAELSLTVLSERLGMHKSVVSRLVSCLCEWRMLDRDPVTKRIRLGMGVLQLGLQVANQNVLYRHSLNVLGKLVERTRHTAHVSVLDDISMLVIATVQSPDALRVNLRQGDRRPLHATAAGKIMLAYMSEHNFRAVVEDSGLPRLTNSTITDVRELEQHLQEVRRSGMAWNEGESFVGVGSCAAGVFDATGTFVGAITSVFPLNIVPQEQRKTIEEEVCRSARELSAALGWNH</sequence>
<dbReference type="SMART" id="SM00346">
    <property type="entry name" value="HTH_ICLR"/>
    <property type="match status" value="1"/>
</dbReference>
<evidence type="ECO:0000313" key="7">
    <source>
        <dbReference type="Proteomes" id="UP000294692"/>
    </source>
</evidence>
<dbReference type="PANTHER" id="PTHR30136">
    <property type="entry name" value="HELIX-TURN-HELIX TRANSCRIPTIONAL REGULATOR, ICLR FAMILY"/>
    <property type="match status" value="1"/>
</dbReference>
<dbReference type="Proteomes" id="UP000294692">
    <property type="component" value="Unassembled WGS sequence"/>
</dbReference>
<dbReference type="InterPro" id="IPR029016">
    <property type="entry name" value="GAF-like_dom_sf"/>
</dbReference>
<dbReference type="Pfam" id="PF01614">
    <property type="entry name" value="IclR_C"/>
    <property type="match status" value="1"/>
</dbReference>
<dbReference type="PROSITE" id="PS51078">
    <property type="entry name" value="ICLR_ED"/>
    <property type="match status" value="1"/>
</dbReference>
<dbReference type="GO" id="GO:0003700">
    <property type="term" value="F:DNA-binding transcription factor activity"/>
    <property type="evidence" value="ECO:0007669"/>
    <property type="project" value="TreeGrafter"/>
</dbReference>
<dbReference type="Pfam" id="PF09339">
    <property type="entry name" value="HTH_IclR"/>
    <property type="match status" value="1"/>
</dbReference>
<accession>A0A4R3VFR9</accession>
<gene>
    <name evidence="6" type="ORF">EV686_101321</name>
</gene>
<dbReference type="SUPFAM" id="SSF46785">
    <property type="entry name" value="Winged helix' DNA-binding domain"/>
    <property type="match status" value="1"/>
</dbReference>
<dbReference type="GO" id="GO:0045892">
    <property type="term" value="P:negative regulation of DNA-templated transcription"/>
    <property type="evidence" value="ECO:0007669"/>
    <property type="project" value="TreeGrafter"/>
</dbReference>
<dbReference type="InterPro" id="IPR036390">
    <property type="entry name" value="WH_DNA-bd_sf"/>
</dbReference>
<dbReference type="RefSeq" id="WP_132472790.1">
    <property type="nucleotide sequence ID" value="NZ_JBEBWM010000054.1"/>
</dbReference>
<keyword evidence="2" id="KW-0238">DNA-binding</keyword>
<dbReference type="InterPro" id="IPR014757">
    <property type="entry name" value="Tscrpt_reg_IclR_C"/>
</dbReference>
<keyword evidence="3" id="KW-0804">Transcription</keyword>
<dbReference type="InterPro" id="IPR050707">
    <property type="entry name" value="HTH_MetabolicPath_Reg"/>
</dbReference>
<keyword evidence="1" id="KW-0805">Transcription regulation</keyword>
<proteinExistence type="predicted"/>